<evidence type="ECO:0000313" key="1">
    <source>
        <dbReference type="EMBL" id="MBB4225653.1"/>
    </source>
</evidence>
<dbReference type="AlphaFoldDB" id="A0A840FU12"/>
<reference evidence="1 2" key="1">
    <citation type="submission" date="2020-08" db="EMBL/GenBank/DDBJ databases">
        <title>Genomic Encyclopedia of Type Strains, Phase IV (KMG-V): Genome sequencing to study the core and pangenomes of soil and plant-associated prokaryotes.</title>
        <authorList>
            <person name="Whitman W."/>
        </authorList>
    </citation>
    <scope>NUCLEOTIDE SEQUENCE [LARGE SCALE GENOMIC DNA]</scope>
    <source>
        <strain evidence="1 2">34/80</strain>
    </source>
</reference>
<evidence type="ECO:0000313" key="2">
    <source>
        <dbReference type="Proteomes" id="UP000524450"/>
    </source>
</evidence>
<proteinExistence type="predicted"/>
<dbReference type="InterPro" id="IPR016102">
    <property type="entry name" value="Succinyl-CoA_synth-like"/>
</dbReference>
<dbReference type="Gene3D" id="3.40.50.261">
    <property type="entry name" value="Succinyl-CoA synthetase domains"/>
    <property type="match status" value="1"/>
</dbReference>
<sequence>MQSGDHTSLDRNPIDVALAGLRPDLRRGVIPALLASATYDVLVIVGSSGVSRPELLAGAIEDCLRLSHKPVLAYLSSHAPEPQLCSAWPAGPRCSGGLYGETELILAMYAMPLVGHPCWAREA</sequence>
<dbReference type="EMBL" id="JACIFZ010000013">
    <property type="protein sequence ID" value="MBB4225653.1"/>
    <property type="molecule type" value="Genomic_DNA"/>
</dbReference>
<comment type="caution">
    <text evidence="1">The sequence shown here is derived from an EMBL/GenBank/DDBJ whole genome shotgun (WGS) entry which is preliminary data.</text>
</comment>
<protein>
    <submittedName>
        <fullName evidence="1">Uncharacterized protein</fullName>
    </submittedName>
</protein>
<name>A0A840FU12_9BURK</name>
<dbReference type="Proteomes" id="UP000524450">
    <property type="component" value="Unassembled WGS sequence"/>
</dbReference>
<accession>A0A840FU12</accession>
<dbReference type="SUPFAM" id="SSF52210">
    <property type="entry name" value="Succinyl-CoA synthetase domains"/>
    <property type="match status" value="1"/>
</dbReference>
<organism evidence="1 2">
    <name type="scientific">Variovorax guangxiensis</name>
    <dbReference type="NCBI Taxonomy" id="1775474"/>
    <lineage>
        <taxon>Bacteria</taxon>
        <taxon>Pseudomonadati</taxon>
        <taxon>Pseudomonadota</taxon>
        <taxon>Betaproteobacteria</taxon>
        <taxon>Burkholderiales</taxon>
        <taxon>Comamonadaceae</taxon>
        <taxon>Variovorax</taxon>
    </lineage>
</organism>
<gene>
    <name evidence="1" type="ORF">GGD71_006466</name>
</gene>